<reference evidence="5 6" key="1">
    <citation type="submission" date="2015-04" db="EMBL/GenBank/DDBJ databases">
        <authorList>
            <consortium name="Pathogen Informatics"/>
        </authorList>
    </citation>
    <scope>NUCLEOTIDE SEQUENCE [LARGE SCALE GENOMIC DNA]</scope>
    <source>
        <strain evidence="5 6">SGS1</strain>
    </source>
</reference>
<dbReference type="PROSITE" id="PS00831">
    <property type="entry name" value="RIBOSOMAL_L27"/>
    <property type="match status" value="1"/>
</dbReference>
<dbReference type="GO" id="GO:0003735">
    <property type="term" value="F:structural constituent of ribosome"/>
    <property type="evidence" value="ECO:0007669"/>
    <property type="project" value="InterPro"/>
</dbReference>
<dbReference type="Proteomes" id="UP000220158">
    <property type="component" value="Chromosome 6"/>
</dbReference>
<dbReference type="PANTHER" id="PTHR15893">
    <property type="entry name" value="RIBOSOMAL PROTEIN L27"/>
    <property type="match status" value="1"/>
</dbReference>
<accession>A0A1J1H6Z9</accession>
<keyword evidence="2 5" id="KW-0689">Ribosomal protein</keyword>
<feature type="signal peptide" evidence="4">
    <location>
        <begin position="1"/>
        <end position="19"/>
    </location>
</feature>
<dbReference type="Gene3D" id="2.40.50.100">
    <property type="match status" value="1"/>
</dbReference>
<feature type="chain" id="PRO_5012294796" evidence="4">
    <location>
        <begin position="20"/>
        <end position="211"/>
    </location>
</feature>
<dbReference type="PANTHER" id="PTHR15893:SF0">
    <property type="entry name" value="LARGE RIBOSOMAL SUBUNIT PROTEIN BL27M"/>
    <property type="match status" value="1"/>
</dbReference>
<dbReference type="OMA" id="DPKPMTY"/>
<dbReference type="KEGG" id="prel:PRELSG_0618000"/>
<dbReference type="AlphaFoldDB" id="A0A1J1H6Z9"/>
<gene>
    <name evidence="5" type="ORF">PRELSG_0618000</name>
</gene>
<dbReference type="SUPFAM" id="SSF110324">
    <property type="entry name" value="Ribosomal L27 protein-like"/>
    <property type="match status" value="1"/>
</dbReference>
<dbReference type="FunFam" id="2.40.50.100:FF:000060">
    <property type="entry name" value="Apicoplast ribosomal protein L27"/>
    <property type="match status" value="1"/>
</dbReference>
<evidence type="ECO:0000256" key="1">
    <source>
        <dbReference type="ARBA" id="ARBA00010797"/>
    </source>
</evidence>
<dbReference type="InterPro" id="IPR001684">
    <property type="entry name" value="Ribosomal_bL27"/>
</dbReference>
<sequence length="211" mass="24664">MRIHFLYIFLVLIKYAINAKINPNTKKLGMYLGYMRKGSNLKIIPHKKKKLYINNIYLFRRRNSDVHKTFKYNLFIKNNYLKRYFIKNSHMKVKIIKFRNLNKLWAKKKGVGSTKNGRDSNPKNLGVKILGNNFAYPGNIIVRQRGRTFKPGYGVKQGRDFTLVATRAGKVNFFKGTVSIIDVSEPKQMTFKDIYQENPTILSLSKMWTSA</sequence>
<evidence type="ECO:0000313" key="6">
    <source>
        <dbReference type="Proteomes" id="UP000220158"/>
    </source>
</evidence>
<evidence type="ECO:0000256" key="2">
    <source>
        <dbReference type="ARBA" id="ARBA00022980"/>
    </source>
</evidence>
<protein>
    <submittedName>
        <fullName evidence="5">Apicoplast ribosomal protein L27, putative</fullName>
    </submittedName>
</protein>
<dbReference type="EMBL" id="LN835301">
    <property type="protein sequence ID" value="CRG99205.1"/>
    <property type="molecule type" value="Genomic_DNA"/>
</dbReference>
<evidence type="ECO:0000256" key="4">
    <source>
        <dbReference type="SAM" id="SignalP"/>
    </source>
</evidence>
<evidence type="ECO:0000313" key="5">
    <source>
        <dbReference type="EMBL" id="CRG99205.1"/>
    </source>
</evidence>
<dbReference type="GO" id="GO:0006412">
    <property type="term" value="P:translation"/>
    <property type="evidence" value="ECO:0007669"/>
    <property type="project" value="InterPro"/>
</dbReference>
<proteinExistence type="inferred from homology"/>
<comment type="similarity">
    <text evidence="1">Belongs to the bacterial ribosomal protein bL27 family.</text>
</comment>
<dbReference type="InterPro" id="IPR018261">
    <property type="entry name" value="Ribosomal_bL27_CS"/>
</dbReference>
<dbReference type="GeneID" id="39735306"/>
<organism evidence="5 6">
    <name type="scientific">Plasmodium relictum</name>
    <dbReference type="NCBI Taxonomy" id="85471"/>
    <lineage>
        <taxon>Eukaryota</taxon>
        <taxon>Sar</taxon>
        <taxon>Alveolata</taxon>
        <taxon>Apicomplexa</taxon>
        <taxon>Aconoidasida</taxon>
        <taxon>Haemosporida</taxon>
        <taxon>Plasmodiidae</taxon>
        <taxon>Plasmodium</taxon>
        <taxon>Plasmodium (Haemamoeba)</taxon>
    </lineage>
</organism>
<dbReference type="PRINTS" id="PR00063">
    <property type="entry name" value="RIBOSOMALL27"/>
</dbReference>
<dbReference type="OrthoDB" id="1867012at2759"/>
<keyword evidence="6" id="KW-1185">Reference proteome</keyword>
<name>A0A1J1H6Z9_PLARL</name>
<dbReference type="RefSeq" id="XP_028532213.1">
    <property type="nucleotide sequence ID" value="XM_028675644.1"/>
</dbReference>
<keyword evidence="4" id="KW-0732">Signal</keyword>
<keyword evidence="3" id="KW-0687">Ribonucleoprotein</keyword>
<dbReference type="GO" id="GO:0005762">
    <property type="term" value="C:mitochondrial large ribosomal subunit"/>
    <property type="evidence" value="ECO:0007669"/>
    <property type="project" value="TreeGrafter"/>
</dbReference>
<dbReference type="VEuPathDB" id="PlasmoDB:PRELSG_0618000"/>
<evidence type="ECO:0000256" key="3">
    <source>
        <dbReference type="ARBA" id="ARBA00023274"/>
    </source>
</evidence>
<dbReference type="Pfam" id="PF01016">
    <property type="entry name" value="Ribosomal_L27"/>
    <property type="match status" value="1"/>
</dbReference>